<evidence type="ECO:0000256" key="3">
    <source>
        <dbReference type="ARBA" id="ARBA00022737"/>
    </source>
</evidence>
<evidence type="ECO:0000256" key="4">
    <source>
        <dbReference type="SAM" id="SignalP"/>
    </source>
</evidence>
<dbReference type="InterPro" id="IPR001611">
    <property type="entry name" value="Leu-rich_rpt"/>
</dbReference>
<keyword evidence="3" id="KW-0677">Repeat</keyword>
<gene>
    <name evidence="5" type="ORF">QYM36_002527</name>
</gene>
<proteinExistence type="predicted"/>
<evidence type="ECO:0000256" key="1">
    <source>
        <dbReference type="ARBA" id="ARBA00022614"/>
    </source>
</evidence>
<evidence type="ECO:0000313" key="6">
    <source>
        <dbReference type="Proteomes" id="UP001187531"/>
    </source>
</evidence>
<organism evidence="5 6">
    <name type="scientific">Artemia franciscana</name>
    <name type="common">Brine shrimp</name>
    <name type="synonym">Artemia sanfranciscana</name>
    <dbReference type="NCBI Taxonomy" id="6661"/>
    <lineage>
        <taxon>Eukaryota</taxon>
        <taxon>Metazoa</taxon>
        <taxon>Ecdysozoa</taxon>
        <taxon>Arthropoda</taxon>
        <taxon>Crustacea</taxon>
        <taxon>Branchiopoda</taxon>
        <taxon>Anostraca</taxon>
        <taxon>Artemiidae</taxon>
        <taxon>Artemia</taxon>
    </lineage>
</organism>
<dbReference type="PANTHER" id="PTHR24364:SF18">
    <property type="entry name" value="LP06937P"/>
    <property type="match status" value="1"/>
</dbReference>
<feature type="non-terminal residue" evidence="5">
    <location>
        <position position="1"/>
    </location>
</feature>
<dbReference type="Pfam" id="PF13855">
    <property type="entry name" value="LRR_8"/>
    <property type="match status" value="1"/>
</dbReference>
<dbReference type="InterPro" id="IPR052286">
    <property type="entry name" value="Wnt_signaling_inhibitor"/>
</dbReference>
<dbReference type="PANTHER" id="PTHR24364">
    <property type="entry name" value="LP06937P"/>
    <property type="match status" value="1"/>
</dbReference>
<dbReference type="AlphaFoldDB" id="A0AA88I535"/>
<dbReference type="Gene3D" id="3.80.10.10">
    <property type="entry name" value="Ribonuclease Inhibitor"/>
    <property type="match status" value="1"/>
</dbReference>
<protein>
    <submittedName>
        <fullName evidence="5">Uncharacterized protein</fullName>
    </submittedName>
</protein>
<feature type="chain" id="PRO_5041667239" evidence="4">
    <location>
        <begin position="30"/>
        <end position="361"/>
    </location>
</feature>
<dbReference type="EMBL" id="JAVRJZ010000005">
    <property type="protein sequence ID" value="KAK2722000.1"/>
    <property type="molecule type" value="Genomic_DNA"/>
</dbReference>
<dbReference type="GO" id="GO:0016020">
    <property type="term" value="C:membrane"/>
    <property type="evidence" value="ECO:0007669"/>
    <property type="project" value="TreeGrafter"/>
</dbReference>
<name>A0AA88I535_ARTSF</name>
<comment type="caution">
    <text evidence="5">The sequence shown here is derived from an EMBL/GenBank/DDBJ whole genome shotgun (WGS) entry which is preliminary data.</text>
</comment>
<reference evidence="5" key="1">
    <citation type="submission" date="2023-07" db="EMBL/GenBank/DDBJ databases">
        <title>Chromosome-level genome assembly of Artemia franciscana.</title>
        <authorList>
            <person name="Jo E."/>
        </authorList>
    </citation>
    <scope>NUCLEOTIDE SEQUENCE</scope>
    <source>
        <tissue evidence="5">Whole body</tissue>
    </source>
</reference>
<dbReference type="Proteomes" id="UP001187531">
    <property type="component" value="Unassembled WGS sequence"/>
</dbReference>
<dbReference type="InterPro" id="IPR032675">
    <property type="entry name" value="LRR_dom_sf"/>
</dbReference>
<keyword evidence="2 4" id="KW-0732">Signal</keyword>
<accession>A0AA88I535</accession>
<evidence type="ECO:0000313" key="5">
    <source>
        <dbReference type="EMBL" id="KAK2722000.1"/>
    </source>
</evidence>
<sequence length="361" mass="41559">SRNCLLRDKNIMNRIFLSFLIFLIKETYSNEPFQSQYCPKDKSLTHPCSCGQFTSYPLPSLFCNSTELTVRKLRKVLDSVTEIDSFNHLQILNGDLKALPRNIDGDKDFLAIMIGNSNVTTFDVRAFEGSFHTLETLIIKENRNLDSFDFSQLYNYEKLVALYMHDNGIKEVRGFPIMNHINTLLLQRNEISYIEPFARNEKLRYISFAENKIKEIPRNAFMELPMVAEVDLKYNQLDVIKEGTLHFNSKDMVSIVLTGCGIEKIEKDAISGINPHTIVDFTDNHIEVLYEDVFNPLIQTMWKNMGLIKLHGNPLKCSCSTFGWLSKDEEYLVHLPGAVCQDGIKLTEFLKDSCKDIKIEL</sequence>
<evidence type="ECO:0000256" key="2">
    <source>
        <dbReference type="ARBA" id="ARBA00022729"/>
    </source>
</evidence>
<keyword evidence="1" id="KW-0433">Leucine-rich repeat</keyword>
<feature type="signal peptide" evidence="4">
    <location>
        <begin position="1"/>
        <end position="29"/>
    </location>
</feature>
<keyword evidence="6" id="KW-1185">Reference proteome</keyword>
<dbReference type="SUPFAM" id="SSF52058">
    <property type="entry name" value="L domain-like"/>
    <property type="match status" value="1"/>
</dbReference>